<proteinExistence type="predicted"/>
<sequence>MIKTALMAFGVSAGALSALFFGALTVCLLFISSGAAVARNAQGIVATPLVLDARVATPAGDKDDDEIDGVQIDGVQAGDVSVVAAHFDDDAGATLPFLVVDFAVAASQTPSGLAAIFVARLAMDGSDPSAGFYP</sequence>
<protein>
    <submittedName>
        <fullName evidence="1">Uncharacterized protein</fullName>
    </submittedName>
</protein>
<dbReference type="STRING" id="391616.OA238_c10300"/>
<evidence type="ECO:0000313" key="1">
    <source>
        <dbReference type="EMBL" id="AGI71226.1"/>
    </source>
</evidence>
<gene>
    <name evidence="1" type="ORF">OA238_c10300</name>
</gene>
<dbReference type="Proteomes" id="UP000004688">
    <property type="component" value="Chromosome"/>
</dbReference>
<dbReference type="HOGENOM" id="CLU_1946591_0_0_5"/>
<evidence type="ECO:0000313" key="2">
    <source>
        <dbReference type="Proteomes" id="UP000004688"/>
    </source>
</evidence>
<dbReference type="OrthoDB" id="9860671at2"/>
<dbReference type="AlphaFoldDB" id="M9RLC5"/>
<dbReference type="EMBL" id="CP003742">
    <property type="protein sequence ID" value="AGI71226.1"/>
    <property type="molecule type" value="Genomic_DNA"/>
</dbReference>
<reference evidence="1 2" key="1">
    <citation type="journal article" date="2013" name="PLoS ONE">
        <title>Poles Apart: Arctic and Antarctic Octadecabacter strains Share High Genome Plasticity and a New Type of Xanthorhodopsin.</title>
        <authorList>
            <person name="Vollmers J."/>
            <person name="Voget S."/>
            <person name="Dietrich S."/>
            <person name="Gollnow K."/>
            <person name="Smits M."/>
            <person name="Meyer K."/>
            <person name="Brinkhoff T."/>
            <person name="Simon M."/>
            <person name="Daniel R."/>
        </authorList>
    </citation>
    <scope>NUCLEOTIDE SEQUENCE [LARGE SCALE GENOMIC DNA]</scope>
    <source>
        <strain evidence="1 2">238</strain>
    </source>
</reference>
<dbReference type="KEGG" id="oar:OA238_c10300"/>
<organism evidence="1 2">
    <name type="scientific">Octadecabacter arcticus 238</name>
    <dbReference type="NCBI Taxonomy" id="391616"/>
    <lineage>
        <taxon>Bacteria</taxon>
        <taxon>Pseudomonadati</taxon>
        <taxon>Pseudomonadota</taxon>
        <taxon>Alphaproteobacteria</taxon>
        <taxon>Rhodobacterales</taxon>
        <taxon>Roseobacteraceae</taxon>
        <taxon>Octadecabacter</taxon>
    </lineage>
</organism>
<accession>M9RLC5</accession>
<name>M9RLC5_9RHOB</name>
<keyword evidence="2" id="KW-1185">Reference proteome</keyword>